<evidence type="ECO:0000313" key="1">
    <source>
        <dbReference type="EMBL" id="KIJ31154.1"/>
    </source>
</evidence>
<accession>A0A0C9U9G4</accession>
<organism evidence="1 2">
    <name type="scientific">Sphaerobolus stellatus (strain SS14)</name>
    <dbReference type="NCBI Taxonomy" id="990650"/>
    <lineage>
        <taxon>Eukaryota</taxon>
        <taxon>Fungi</taxon>
        <taxon>Dikarya</taxon>
        <taxon>Basidiomycota</taxon>
        <taxon>Agaricomycotina</taxon>
        <taxon>Agaricomycetes</taxon>
        <taxon>Phallomycetidae</taxon>
        <taxon>Geastrales</taxon>
        <taxon>Sphaerobolaceae</taxon>
        <taxon>Sphaerobolus</taxon>
    </lineage>
</organism>
<sequence>MDNKPNVPMQVDPSTNPMSALQAFKMDPSTKWVIESAPGFVAIKHKMGCSICDASASHCMAVKESNLGNQVQSLEKELQEAKDNSVELSPSEDLILKNKHLKQELEYYIGRAQYTLYGKDPAWAE</sequence>
<gene>
    <name evidence="1" type="ORF">M422DRAFT_267230</name>
</gene>
<dbReference type="AlphaFoldDB" id="A0A0C9U9G4"/>
<protein>
    <submittedName>
        <fullName evidence="1">Unplaced genomic scaffold SPHSTscaffold_172, whole genome shotgun sequence</fullName>
    </submittedName>
</protein>
<reference evidence="1 2" key="1">
    <citation type="submission" date="2014-06" db="EMBL/GenBank/DDBJ databases">
        <title>Evolutionary Origins and Diversification of the Mycorrhizal Mutualists.</title>
        <authorList>
            <consortium name="DOE Joint Genome Institute"/>
            <consortium name="Mycorrhizal Genomics Consortium"/>
            <person name="Kohler A."/>
            <person name="Kuo A."/>
            <person name="Nagy L.G."/>
            <person name="Floudas D."/>
            <person name="Copeland A."/>
            <person name="Barry K.W."/>
            <person name="Cichocki N."/>
            <person name="Veneault-Fourrey C."/>
            <person name="LaButti K."/>
            <person name="Lindquist E.A."/>
            <person name="Lipzen A."/>
            <person name="Lundell T."/>
            <person name="Morin E."/>
            <person name="Murat C."/>
            <person name="Riley R."/>
            <person name="Ohm R."/>
            <person name="Sun H."/>
            <person name="Tunlid A."/>
            <person name="Henrissat B."/>
            <person name="Grigoriev I.V."/>
            <person name="Hibbett D.S."/>
            <person name="Martin F."/>
        </authorList>
    </citation>
    <scope>NUCLEOTIDE SEQUENCE [LARGE SCALE GENOMIC DNA]</scope>
    <source>
        <strain evidence="1 2">SS14</strain>
    </source>
</reference>
<keyword evidence="2" id="KW-1185">Reference proteome</keyword>
<evidence type="ECO:0000313" key="2">
    <source>
        <dbReference type="Proteomes" id="UP000054279"/>
    </source>
</evidence>
<dbReference type="EMBL" id="KN837247">
    <property type="protein sequence ID" value="KIJ31154.1"/>
    <property type="molecule type" value="Genomic_DNA"/>
</dbReference>
<dbReference type="HOGENOM" id="CLU_162867_0_0_1"/>
<dbReference type="Proteomes" id="UP000054279">
    <property type="component" value="Unassembled WGS sequence"/>
</dbReference>
<name>A0A0C9U9G4_SPHS4</name>
<proteinExistence type="predicted"/>